<evidence type="ECO:0000313" key="2">
    <source>
        <dbReference type="Proteomes" id="UP001195483"/>
    </source>
</evidence>
<dbReference type="EMBL" id="JAEAOA010002328">
    <property type="protein sequence ID" value="KAK3597667.1"/>
    <property type="molecule type" value="Genomic_DNA"/>
</dbReference>
<dbReference type="AlphaFoldDB" id="A0AAE0SSZ4"/>
<proteinExistence type="predicted"/>
<protein>
    <submittedName>
        <fullName evidence="1">Uncharacterized protein</fullName>
    </submittedName>
</protein>
<evidence type="ECO:0000313" key="1">
    <source>
        <dbReference type="EMBL" id="KAK3597667.1"/>
    </source>
</evidence>
<accession>A0AAE0SSZ4</accession>
<reference evidence="1" key="2">
    <citation type="journal article" date="2021" name="Genome Biol. Evol.">
        <title>Developing a high-quality reference genome for a parasitic bivalve with doubly uniparental inheritance (Bivalvia: Unionida).</title>
        <authorList>
            <person name="Smith C.H."/>
        </authorList>
    </citation>
    <scope>NUCLEOTIDE SEQUENCE</scope>
    <source>
        <strain evidence="1">CHS0354</strain>
        <tissue evidence="1">Mantle</tissue>
    </source>
</reference>
<gene>
    <name evidence="1" type="ORF">CHS0354_040039</name>
</gene>
<comment type="caution">
    <text evidence="1">The sequence shown here is derived from an EMBL/GenBank/DDBJ whole genome shotgun (WGS) entry which is preliminary data.</text>
</comment>
<reference evidence="1" key="1">
    <citation type="journal article" date="2021" name="Genome Biol. Evol.">
        <title>A High-Quality Reference Genome for a Parasitic Bivalve with Doubly Uniparental Inheritance (Bivalvia: Unionida).</title>
        <authorList>
            <person name="Smith C.H."/>
        </authorList>
    </citation>
    <scope>NUCLEOTIDE SEQUENCE</scope>
    <source>
        <strain evidence="1">CHS0354</strain>
    </source>
</reference>
<name>A0AAE0SSZ4_9BIVA</name>
<organism evidence="1 2">
    <name type="scientific">Potamilus streckersoni</name>
    <dbReference type="NCBI Taxonomy" id="2493646"/>
    <lineage>
        <taxon>Eukaryota</taxon>
        <taxon>Metazoa</taxon>
        <taxon>Spiralia</taxon>
        <taxon>Lophotrochozoa</taxon>
        <taxon>Mollusca</taxon>
        <taxon>Bivalvia</taxon>
        <taxon>Autobranchia</taxon>
        <taxon>Heteroconchia</taxon>
        <taxon>Palaeoheterodonta</taxon>
        <taxon>Unionida</taxon>
        <taxon>Unionoidea</taxon>
        <taxon>Unionidae</taxon>
        <taxon>Ambleminae</taxon>
        <taxon>Lampsilini</taxon>
        <taxon>Potamilus</taxon>
    </lineage>
</organism>
<dbReference type="Proteomes" id="UP001195483">
    <property type="component" value="Unassembled WGS sequence"/>
</dbReference>
<sequence length="100" mass="11317">MKLLASSVMIPMLAKPETQTHADSEVAVIQNGKSFRPLGAKHTCIEPVLWLQSNVNKKASLSFRSAFLKRNSIVIFKLNLRLHNNNLIFKLCAFKNHDEN</sequence>
<keyword evidence="2" id="KW-1185">Reference proteome</keyword>
<reference evidence="1" key="3">
    <citation type="submission" date="2023-05" db="EMBL/GenBank/DDBJ databases">
        <authorList>
            <person name="Smith C.H."/>
        </authorList>
    </citation>
    <scope>NUCLEOTIDE SEQUENCE</scope>
    <source>
        <strain evidence="1">CHS0354</strain>
        <tissue evidence="1">Mantle</tissue>
    </source>
</reference>